<dbReference type="Pfam" id="PF14417">
    <property type="entry name" value="MEDS"/>
    <property type="match status" value="1"/>
</dbReference>
<organism evidence="2 3">
    <name type="scientific">Actinoplanes octamycinicus</name>
    <dbReference type="NCBI Taxonomy" id="135948"/>
    <lineage>
        <taxon>Bacteria</taxon>
        <taxon>Bacillati</taxon>
        <taxon>Actinomycetota</taxon>
        <taxon>Actinomycetes</taxon>
        <taxon>Micromonosporales</taxon>
        <taxon>Micromonosporaceae</taxon>
        <taxon>Actinoplanes</taxon>
    </lineage>
</organism>
<dbReference type="PROSITE" id="PS50801">
    <property type="entry name" value="STAS"/>
    <property type="match status" value="1"/>
</dbReference>
<dbReference type="Pfam" id="PF13466">
    <property type="entry name" value="STAS_2"/>
    <property type="match status" value="1"/>
</dbReference>
<dbReference type="RefSeq" id="WP_185042905.1">
    <property type="nucleotide sequence ID" value="NZ_BAABFG010000005.1"/>
</dbReference>
<evidence type="ECO:0000313" key="3">
    <source>
        <dbReference type="Proteomes" id="UP000546162"/>
    </source>
</evidence>
<keyword evidence="3" id="KW-1185">Reference proteome</keyword>
<name>A0A7W7H218_9ACTN</name>
<proteinExistence type="predicted"/>
<dbReference type="AlphaFoldDB" id="A0A7W7H218"/>
<feature type="domain" description="STAS" evidence="1">
    <location>
        <begin position="193"/>
        <end position="277"/>
    </location>
</feature>
<dbReference type="Gene3D" id="3.30.750.24">
    <property type="entry name" value="STAS domain"/>
    <property type="match status" value="1"/>
</dbReference>
<dbReference type="CDD" id="cd07043">
    <property type="entry name" value="STAS_anti-anti-sigma_factors"/>
    <property type="match status" value="1"/>
</dbReference>
<accession>A0A7W7H218</accession>
<dbReference type="Proteomes" id="UP000546162">
    <property type="component" value="Unassembled WGS sequence"/>
</dbReference>
<comment type="caution">
    <text evidence="2">The sequence shown here is derived from an EMBL/GenBank/DDBJ whole genome shotgun (WGS) entry which is preliminary data.</text>
</comment>
<dbReference type="EMBL" id="JACHNB010000001">
    <property type="protein sequence ID" value="MBB4742556.1"/>
    <property type="molecule type" value="Genomic_DNA"/>
</dbReference>
<gene>
    <name evidence="2" type="ORF">BJY16_006015</name>
</gene>
<dbReference type="InterPro" id="IPR058548">
    <property type="entry name" value="MlaB-like_STAS"/>
</dbReference>
<dbReference type="InterPro" id="IPR036513">
    <property type="entry name" value="STAS_dom_sf"/>
</dbReference>
<dbReference type="InterPro" id="IPR002645">
    <property type="entry name" value="STAS_dom"/>
</dbReference>
<evidence type="ECO:0000313" key="2">
    <source>
        <dbReference type="EMBL" id="MBB4742556.1"/>
    </source>
</evidence>
<dbReference type="InterPro" id="IPR025847">
    <property type="entry name" value="MEDS_domain"/>
</dbReference>
<reference evidence="2 3" key="1">
    <citation type="submission" date="2020-08" db="EMBL/GenBank/DDBJ databases">
        <title>Sequencing the genomes of 1000 actinobacteria strains.</title>
        <authorList>
            <person name="Klenk H.-P."/>
        </authorList>
    </citation>
    <scope>NUCLEOTIDE SEQUENCE [LARGE SCALE GENOMIC DNA]</scope>
    <source>
        <strain evidence="2 3">DSM 45809</strain>
    </source>
</reference>
<dbReference type="SUPFAM" id="SSF52091">
    <property type="entry name" value="SpoIIaa-like"/>
    <property type="match status" value="1"/>
</dbReference>
<sequence length="277" mass="29338">MPLLERLSPGDHVCLTVDDDMVRREALTEVIESGLRYGCRVVCCGAGEEVFGFVKQRAGAALASGALRVPSLESSYLRTGVFDPVVALSYLRREVDEARDAGYPGVYLLTDMSWAGRPVPGIAALPEYEAQANTVFAEGYALAVCAYDPRVFDVPALRGFAQAHLATVGTGASFDPAGALRMRRTRDPFGLCLEGEADLLNQAALSAVVGQVLDSLPAGVPAAVVDLSSVRFMDTAAARVLLLAWQRAAGRLQFVGQPALMARLFQLHGAGQPAGNA</sequence>
<protein>
    <submittedName>
        <fullName evidence="2">Anti-anti-sigma factor</fullName>
    </submittedName>
</protein>
<evidence type="ECO:0000259" key="1">
    <source>
        <dbReference type="PROSITE" id="PS50801"/>
    </source>
</evidence>